<proteinExistence type="predicted"/>
<name>A0A9P4KA44_9PLEO</name>
<feature type="region of interest" description="Disordered" evidence="1">
    <location>
        <begin position="80"/>
        <end position="111"/>
    </location>
</feature>
<gene>
    <name evidence="2" type="ORF">CC78DRAFT_580790</name>
</gene>
<protein>
    <submittedName>
        <fullName evidence="2">Uncharacterized protein</fullName>
    </submittedName>
</protein>
<sequence>MFLYKSPSIFKPAMYRTSSDHHDDPVVATPPAYPEVLELHDQVDCEMQPETGTLSSPYFPHNRGTYNAFLHQVQNGFRSQSYGPGPFSQGTTARTPTPPSPTKAPNSVPLPTSRYDLSYAPTRYAWHRTRLASRGCSVLALMLAVFLDSWVRGRGPAPVVLAWNTIDLLTLGFNGRGIHPSAQIPLDLILPVGRIVGGAYDIYSGTYRSGRMRLGHAKWLPGSEEGLAPIAALAPFHCKADVAGDAVVPSELPSSGDPLGPRHKPVMVIAVASGQLIVSPQPLTDRRYCIFPSRLPFLIPANKCDGPQASSFQLPEPPAGDDVEERGELIAASPRSCVAIRRAIYDRRTFGKSSITTRGSA</sequence>
<evidence type="ECO:0000256" key="1">
    <source>
        <dbReference type="SAM" id="MobiDB-lite"/>
    </source>
</evidence>
<comment type="caution">
    <text evidence="2">The sequence shown here is derived from an EMBL/GenBank/DDBJ whole genome shotgun (WGS) entry which is preliminary data.</text>
</comment>
<accession>A0A9P4KA44</accession>
<dbReference type="EMBL" id="ML986619">
    <property type="protein sequence ID" value="KAF2264047.1"/>
    <property type="molecule type" value="Genomic_DNA"/>
</dbReference>
<organism evidence="2 3">
    <name type="scientific">Lojkania enalia</name>
    <dbReference type="NCBI Taxonomy" id="147567"/>
    <lineage>
        <taxon>Eukaryota</taxon>
        <taxon>Fungi</taxon>
        <taxon>Dikarya</taxon>
        <taxon>Ascomycota</taxon>
        <taxon>Pezizomycotina</taxon>
        <taxon>Dothideomycetes</taxon>
        <taxon>Pleosporomycetidae</taxon>
        <taxon>Pleosporales</taxon>
        <taxon>Pleosporales incertae sedis</taxon>
        <taxon>Lojkania</taxon>
    </lineage>
</organism>
<reference evidence="3" key="1">
    <citation type="journal article" date="2020" name="Stud. Mycol.">
        <title>101 Dothideomycetes genomes: A test case for predicting lifestyles and emergence of pathogens.</title>
        <authorList>
            <person name="Haridas S."/>
            <person name="Albert R."/>
            <person name="Binder M."/>
            <person name="Bloem J."/>
            <person name="LaButti K."/>
            <person name="Salamov A."/>
            <person name="Andreopoulos B."/>
            <person name="Baker S."/>
            <person name="Barry K."/>
            <person name="Bills G."/>
            <person name="Bluhm B."/>
            <person name="Cannon C."/>
            <person name="Castanera R."/>
            <person name="Culley D."/>
            <person name="Daum C."/>
            <person name="Ezra D."/>
            <person name="Gonzalez J."/>
            <person name="Henrissat B."/>
            <person name="Kuo A."/>
            <person name="Liang C."/>
            <person name="Lipzen A."/>
            <person name="Lutzoni F."/>
            <person name="Magnuson J."/>
            <person name="Mondo S."/>
            <person name="Nolan M."/>
            <person name="Ohm R."/>
            <person name="Pangilinan J."/>
            <person name="Park H.-J."/>
            <person name="Ramirez L."/>
            <person name="Alfaro M."/>
            <person name="Sun H."/>
            <person name="Tritt A."/>
            <person name="Yoshinaga Y."/>
            <person name="Zwiers L.-H."/>
            <person name="Turgeon B."/>
            <person name="Goodwin S."/>
            <person name="Spatafora J."/>
            <person name="Crous P."/>
            <person name="Grigoriev I."/>
        </authorList>
    </citation>
    <scope>NUCLEOTIDE SEQUENCE [LARGE SCALE GENOMIC DNA]</scope>
    <source>
        <strain evidence="3">CBS 304.66</strain>
    </source>
</reference>
<keyword evidence="3" id="KW-1185">Reference proteome</keyword>
<evidence type="ECO:0000313" key="3">
    <source>
        <dbReference type="Proteomes" id="UP000800093"/>
    </source>
</evidence>
<dbReference type="Proteomes" id="UP000800093">
    <property type="component" value="Unassembled WGS sequence"/>
</dbReference>
<dbReference type="AlphaFoldDB" id="A0A9P4KA44"/>
<evidence type="ECO:0000313" key="2">
    <source>
        <dbReference type="EMBL" id="KAF2264047.1"/>
    </source>
</evidence>